<dbReference type="GO" id="GO:0005737">
    <property type="term" value="C:cytoplasm"/>
    <property type="evidence" value="ECO:0007669"/>
    <property type="project" value="TreeGrafter"/>
</dbReference>
<dbReference type="EMBL" id="AGNL01004640">
    <property type="protein sequence ID" value="EJK73271.1"/>
    <property type="molecule type" value="Genomic_DNA"/>
</dbReference>
<dbReference type="PANTHER" id="PTHR12356">
    <property type="entry name" value="NUCLEAR MOVEMENT PROTEIN NUDC"/>
    <property type="match status" value="1"/>
</dbReference>
<feature type="region of interest" description="Disordered" evidence="1">
    <location>
        <begin position="60"/>
        <end position="82"/>
    </location>
</feature>
<dbReference type="GO" id="GO:0051082">
    <property type="term" value="F:unfolded protein binding"/>
    <property type="evidence" value="ECO:0007669"/>
    <property type="project" value="TreeGrafter"/>
</dbReference>
<sequence>MARSSQQSQPSFFVSPRVYESIRLYIELRAGYLDSQEKHGPGSNTRAELHEQVPLCASQPRPVSGAQPTIAPARASPPSNKSMSSTYKYVFIPADESRPIEVKEAPVCGLATDNLSQTAKRYFYESSDKAARAAALDGASEEEKNKLADQLRDEIKASGQAGSRMQKIDNDGLIAMLKATHTSNTCEITAVTVPTASNGHRAVSMYSADDSRTRGLPYNRRATELLVASGHDVDSVPTPNNRLAIGAAPRGGVLGDAFVGRCHDDEKADIWTRVDFDLKDADPLSDWCINAKQSGGGGGGGHGNAANLSGLLAPGPTNSFQEGRGDGYTWSQDGEEVELRFAVTEGVRAKHVKVAFSSTKLKVVVEEKVLLEGALGGSVDVDDCTFTLEQNGPGVKELAVTLGKKDGSTWPFVIK</sequence>
<dbReference type="OMA" id="KATNWEH"/>
<reference evidence="3 4" key="1">
    <citation type="journal article" date="2012" name="Genome Biol.">
        <title>Genome and low-iron response of an oceanic diatom adapted to chronic iron limitation.</title>
        <authorList>
            <person name="Lommer M."/>
            <person name="Specht M."/>
            <person name="Roy A.S."/>
            <person name="Kraemer L."/>
            <person name="Andreson R."/>
            <person name="Gutowska M.A."/>
            <person name="Wolf J."/>
            <person name="Bergner S.V."/>
            <person name="Schilhabel M.B."/>
            <person name="Klostermeier U.C."/>
            <person name="Beiko R.G."/>
            <person name="Rosenstiel P."/>
            <person name="Hippler M."/>
            <person name="Laroche J."/>
        </authorList>
    </citation>
    <scope>NUCLEOTIDE SEQUENCE [LARGE SCALE GENOMIC DNA]</scope>
    <source>
        <strain evidence="3 4">CCMP1005</strain>
    </source>
</reference>
<dbReference type="CDD" id="cd06467">
    <property type="entry name" value="p23_NUDC_like"/>
    <property type="match status" value="1"/>
</dbReference>
<dbReference type="Pfam" id="PF04969">
    <property type="entry name" value="CS"/>
    <property type="match status" value="1"/>
</dbReference>
<protein>
    <recommendedName>
        <fullName evidence="2">CS domain-containing protein</fullName>
    </recommendedName>
</protein>
<dbReference type="InterPro" id="IPR037898">
    <property type="entry name" value="NudC_fam"/>
</dbReference>
<organism evidence="3 4">
    <name type="scientific">Thalassiosira oceanica</name>
    <name type="common">Marine diatom</name>
    <dbReference type="NCBI Taxonomy" id="159749"/>
    <lineage>
        <taxon>Eukaryota</taxon>
        <taxon>Sar</taxon>
        <taxon>Stramenopiles</taxon>
        <taxon>Ochrophyta</taxon>
        <taxon>Bacillariophyta</taxon>
        <taxon>Coscinodiscophyceae</taxon>
        <taxon>Thalassiosirophycidae</taxon>
        <taxon>Thalassiosirales</taxon>
        <taxon>Thalassiosiraceae</taxon>
        <taxon>Thalassiosira</taxon>
    </lineage>
</organism>
<dbReference type="AlphaFoldDB" id="K0THU4"/>
<dbReference type="SUPFAM" id="SSF49764">
    <property type="entry name" value="HSP20-like chaperones"/>
    <property type="match status" value="1"/>
</dbReference>
<accession>K0THU4</accession>
<evidence type="ECO:0000313" key="3">
    <source>
        <dbReference type="EMBL" id="EJK73271.1"/>
    </source>
</evidence>
<dbReference type="InterPro" id="IPR007052">
    <property type="entry name" value="CS_dom"/>
</dbReference>
<dbReference type="Gene3D" id="2.60.40.790">
    <property type="match status" value="1"/>
</dbReference>
<dbReference type="InterPro" id="IPR008978">
    <property type="entry name" value="HSP20-like_chaperone"/>
</dbReference>
<dbReference type="PROSITE" id="PS51203">
    <property type="entry name" value="CS"/>
    <property type="match status" value="1"/>
</dbReference>
<comment type="caution">
    <text evidence="3">The sequence shown here is derived from an EMBL/GenBank/DDBJ whole genome shotgun (WGS) entry which is preliminary data.</text>
</comment>
<dbReference type="Proteomes" id="UP000266841">
    <property type="component" value="Unassembled WGS sequence"/>
</dbReference>
<gene>
    <name evidence="3" type="ORF">THAOC_05116</name>
</gene>
<evidence type="ECO:0000259" key="2">
    <source>
        <dbReference type="PROSITE" id="PS51203"/>
    </source>
</evidence>
<proteinExistence type="predicted"/>
<feature type="domain" description="CS" evidence="2">
    <location>
        <begin position="323"/>
        <end position="414"/>
    </location>
</feature>
<dbReference type="eggNOG" id="ENOG502S8MC">
    <property type="taxonomic scope" value="Eukaryota"/>
</dbReference>
<evidence type="ECO:0000313" key="4">
    <source>
        <dbReference type="Proteomes" id="UP000266841"/>
    </source>
</evidence>
<dbReference type="OrthoDB" id="496827at2759"/>
<name>K0THU4_THAOC</name>
<dbReference type="GO" id="GO:0006457">
    <property type="term" value="P:protein folding"/>
    <property type="evidence" value="ECO:0007669"/>
    <property type="project" value="TreeGrafter"/>
</dbReference>
<keyword evidence="4" id="KW-1185">Reference proteome</keyword>
<evidence type="ECO:0000256" key="1">
    <source>
        <dbReference type="SAM" id="MobiDB-lite"/>
    </source>
</evidence>